<gene>
    <name evidence="2" type="ORF">JCM21142_93649</name>
</gene>
<dbReference type="STRING" id="869213.GCA_000517085_02142"/>
<evidence type="ECO:0000313" key="3">
    <source>
        <dbReference type="Proteomes" id="UP000019402"/>
    </source>
</evidence>
<accession>W7YK63</accession>
<dbReference type="eggNOG" id="COG4641">
    <property type="taxonomic scope" value="Bacteria"/>
</dbReference>
<proteinExistence type="predicted"/>
<evidence type="ECO:0000313" key="2">
    <source>
        <dbReference type="EMBL" id="GAF04926.1"/>
    </source>
</evidence>
<comment type="caution">
    <text evidence="2">The sequence shown here is derived from an EMBL/GenBank/DDBJ whole genome shotgun (WGS) entry which is preliminary data.</text>
</comment>
<dbReference type="Pfam" id="PF13524">
    <property type="entry name" value="Glyco_trans_1_2"/>
    <property type="match status" value="1"/>
</dbReference>
<dbReference type="InterPro" id="IPR055259">
    <property type="entry name" value="YkvP/CgeB_Glyco_trans-like"/>
</dbReference>
<feature type="domain" description="Spore protein YkvP/CgeB glycosyl transferase-like" evidence="1">
    <location>
        <begin position="107"/>
        <end position="230"/>
    </location>
</feature>
<sequence length="239" mass="28142">MVWADKAIFLTPKTTKHLKSLTDKLVHFTPDPAFTFHQSHLFRRSLTNYDFAITTKKYELSYFEAHLKKEQIIYATQGFDTNLHQPITKFNEKKDGLLFIGHHEKEREMFVQKMIESKIPVSIAGIKWEPFVAKNKENFYLNYLGDGIYGQEYVKAISAFQFSWGSVSKWIPELHTTRTFEIPACGTALITERNEETTSFFTEEEVIFYDSIEEMIDKIKYYQSHPDKLELLTLRELKE</sequence>
<keyword evidence="3" id="KW-1185">Reference proteome</keyword>
<dbReference type="AlphaFoldDB" id="W7YK63"/>
<organism evidence="2 3">
    <name type="scientific">Saccharicrinis fermentans DSM 9555 = JCM 21142</name>
    <dbReference type="NCBI Taxonomy" id="869213"/>
    <lineage>
        <taxon>Bacteria</taxon>
        <taxon>Pseudomonadati</taxon>
        <taxon>Bacteroidota</taxon>
        <taxon>Bacteroidia</taxon>
        <taxon>Marinilabiliales</taxon>
        <taxon>Marinilabiliaceae</taxon>
        <taxon>Saccharicrinis</taxon>
    </lineage>
</organism>
<protein>
    <recommendedName>
        <fullName evidence="1">Spore protein YkvP/CgeB glycosyl transferase-like domain-containing protein</fullName>
    </recommendedName>
</protein>
<evidence type="ECO:0000259" key="1">
    <source>
        <dbReference type="Pfam" id="PF13524"/>
    </source>
</evidence>
<name>W7YK63_9BACT</name>
<dbReference type="RefSeq" id="WP_200871413.1">
    <property type="nucleotide sequence ID" value="NZ_BAMD01000061.1"/>
</dbReference>
<dbReference type="Proteomes" id="UP000019402">
    <property type="component" value="Unassembled WGS sequence"/>
</dbReference>
<dbReference type="EMBL" id="BAMD01000061">
    <property type="protein sequence ID" value="GAF04926.1"/>
    <property type="molecule type" value="Genomic_DNA"/>
</dbReference>
<reference evidence="2 3" key="1">
    <citation type="journal article" date="2014" name="Genome Announc.">
        <title>Draft Genome Sequence of Cytophaga fermentans JCM 21142T, a Facultative Anaerobe Isolated from Marine Mud.</title>
        <authorList>
            <person name="Starns D."/>
            <person name="Oshima K."/>
            <person name="Suda W."/>
            <person name="Iino T."/>
            <person name="Yuki M."/>
            <person name="Inoue J."/>
            <person name="Kitamura K."/>
            <person name="Iida T."/>
            <person name="Darby A."/>
            <person name="Hattori M."/>
            <person name="Ohkuma M."/>
        </authorList>
    </citation>
    <scope>NUCLEOTIDE SEQUENCE [LARGE SCALE GENOMIC DNA]</scope>
    <source>
        <strain evidence="2 3">JCM 21142</strain>
    </source>
</reference>